<evidence type="ECO:0000313" key="2">
    <source>
        <dbReference type="EMBL" id="GLW89576.1"/>
    </source>
</evidence>
<dbReference type="PROSITE" id="PS50011">
    <property type="entry name" value="PROTEIN_KINASE_DOM"/>
    <property type="match status" value="1"/>
</dbReference>
<keyword evidence="2" id="KW-0808">Transferase</keyword>
<dbReference type="Gene3D" id="1.10.510.10">
    <property type="entry name" value="Transferase(Phosphotransferase) domain 1"/>
    <property type="match status" value="1"/>
</dbReference>
<dbReference type="GO" id="GO:0004674">
    <property type="term" value="F:protein serine/threonine kinase activity"/>
    <property type="evidence" value="ECO:0007669"/>
    <property type="project" value="UniProtKB-KW"/>
</dbReference>
<dbReference type="SMART" id="SM01260">
    <property type="entry name" value="LANC_like"/>
    <property type="match status" value="1"/>
</dbReference>
<gene>
    <name evidence="2" type="ORF">Aglo03_03920</name>
</gene>
<dbReference type="EMBL" id="BSSD01000001">
    <property type="protein sequence ID" value="GLW89576.1"/>
    <property type="molecule type" value="Genomic_DNA"/>
</dbReference>
<keyword evidence="2" id="KW-0723">Serine/threonine-protein kinase</keyword>
<dbReference type="SUPFAM" id="SSF56112">
    <property type="entry name" value="Protein kinase-like (PK-like)"/>
    <property type="match status" value="1"/>
</dbReference>
<dbReference type="AlphaFoldDB" id="A0A9W6QGB3"/>
<dbReference type="RefSeq" id="WP_285606946.1">
    <property type="nucleotide sequence ID" value="NZ_BSSD01000001.1"/>
</dbReference>
<dbReference type="InterPro" id="IPR007822">
    <property type="entry name" value="LANC-like"/>
</dbReference>
<dbReference type="Pfam" id="PF00069">
    <property type="entry name" value="Pkinase"/>
    <property type="match status" value="1"/>
</dbReference>
<dbReference type="GO" id="GO:0031179">
    <property type="term" value="P:peptide modification"/>
    <property type="evidence" value="ECO:0007669"/>
    <property type="project" value="InterPro"/>
</dbReference>
<evidence type="ECO:0000313" key="3">
    <source>
        <dbReference type="Proteomes" id="UP001165042"/>
    </source>
</evidence>
<sequence length="808" mass="87480">MRGRYEAFCLADRLFFDRPVDGPGRAWSLRPLGAGWRSRAMGEWLVLTHEASVLPQQGWKVHISATPANAELVLGKTYEYCRTRSLPFKHLRSPSLLLARNAKYAPRAASGKLITLYPPDDDRLAEVLEELSEVLHGEPGPYILSDLRYGSGPLYVRYGAFVQRWTDDGLPAIATPDGTLVPDVRKPAFTVPDWVDVPPCLRPHLAARASDTAFPYRIDRALHYSNGGGVYLSTPFVIKEARPHAGLDHDLTDAVTRLDREHDMLTRLAGVPGIPAVHGRFSVWEHQYLAVEHRSGIPLGSWMGINYPLGHRASQVERDAYTARAVAIGDQVEAAIAAMHDRGVVWGDLHGNNILVDDSDTVSLLDFELAFMTTEASRPALGASGFRAPNDRHGTEIDLYALAALRLWLFFPLTAVLELEPGKLHQYLTTIEREFLLPAGYVGRIRSVLRPRVPVADAHTELDGAAPNWDVVGKSIAEAILASATPERADRLFPGDLEQFTTAAATFAHGAAGVIYALDVTGHGRHHEAWLLEAIHRDRPVRPGFATGAHGIAHVLAHLGHHDTARGLIDQARSPVNGCGLADGLAGIALTLLDAAGKWAPPQWLDEAVTLAERLGSAACTRAGLMHGWTGPALLYLRLYGRTGERRWLTLADQAIARDLEACVTAADGSTQVREGNRLLPYLESGSAGIAVVLSELARLMPDAGSVVHLPGLLRACRPEFVVHPGLHQGRAGLLAALTLAGHSGLATDHRARLAWHAVPFPRGGTAFPGNQLLRLSMDLATGGAGVLLALAPTPALPFLTEHPNTKE</sequence>
<comment type="caution">
    <text evidence="2">The sequence shown here is derived from an EMBL/GenBank/DDBJ whole genome shotgun (WGS) entry which is preliminary data.</text>
</comment>
<dbReference type="Gene3D" id="1.50.10.20">
    <property type="match status" value="2"/>
</dbReference>
<dbReference type="InterPro" id="IPR058053">
    <property type="entry name" value="RamC_C"/>
</dbReference>
<dbReference type="InterPro" id="IPR053524">
    <property type="entry name" value="Aerial_hyphae_peptide-synth"/>
</dbReference>
<reference evidence="2" key="1">
    <citation type="submission" date="2023-02" db="EMBL/GenBank/DDBJ databases">
        <title>Actinokineospora globicatena NBRC 15670.</title>
        <authorList>
            <person name="Ichikawa N."/>
            <person name="Sato H."/>
            <person name="Tonouchi N."/>
        </authorList>
    </citation>
    <scope>NUCLEOTIDE SEQUENCE</scope>
    <source>
        <strain evidence="2">NBRC 15670</strain>
    </source>
</reference>
<feature type="domain" description="Protein kinase" evidence="1">
    <location>
        <begin position="216"/>
        <end position="501"/>
    </location>
</feature>
<evidence type="ECO:0000259" key="1">
    <source>
        <dbReference type="PROSITE" id="PS50011"/>
    </source>
</evidence>
<protein>
    <submittedName>
        <fullName evidence="2">Serine/threonine protein kinase</fullName>
    </submittedName>
</protein>
<dbReference type="Proteomes" id="UP001165042">
    <property type="component" value="Unassembled WGS sequence"/>
</dbReference>
<proteinExistence type="predicted"/>
<keyword evidence="3" id="KW-1185">Reference proteome</keyword>
<name>A0A9W6QGB3_9PSEU</name>
<dbReference type="InterPro" id="IPR011009">
    <property type="entry name" value="Kinase-like_dom_sf"/>
</dbReference>
<dbReference type="GO" id="GO:0005524">
    <property type="term" value="F:ATP binding"/>
    <property type="evidence" value="ECO:0007669"/>
    <property type="project" value="InterPro"/>
</dbReference>
<dbReference type="NCBIfam" id="NF038151">
    <property type="entry name" value="lanthi_synth_III"/>
    <property type="match status" value="1"/>
</dbReference>
<dbReference type="CDD" id="cd04791">
    <property type="entry name" value="LanC_SerThrkinase"/>
    <property type="match status" value="1"/>
</dbReference>
<dbReference type="Pfam" id="PF25816">
    <property type="entry name" value="RamC_N"/>
    <property type="match status" value="1"/>
</dbReference>
<keyword evidence="2" id="KW-0418">Kinase</keyword>
<dbReference type="InterPro" id="IPR000719">
    <property type="entry name" value="Prot_kinase_dom"/>
</dbReference>
<organism evidence="2 3">
    <name type="scientific">Actinokineospora globicatena</name>
    <dbReference type="NCBI Taxonomy" id="103729"/>
    <lineage>
        <taxon>Bacteria</taxon>
        <taxon>Bacillati</taxon>
        <taxon>Actinomycetota</taxon>
        <taxon>Actinomycetes</taxon>
        <taxon>Pseudonocardiales</taxon>
        <taxon>Pseudonocardiaceae</taxon>
        <taxon>Actinokineospora</taxon>
    </lineage>
</organism>
<dbReference type="InterPro" id="IPR057929">
    <property type="entry name" value="RamC_N"/>
</dbReference>
<dbReference type="SUPFAM" id="SSF158745">
    <property type="entry name" value="LanC-like"/>
    <property type="match status" value="1"/>
</dbReference>
<accession>A0A9W6QGB3</accession>
<dbReference type="SMART" id="SM00220">
    <property type="entry name" value="S_TKc"/>
    <property type="match status" value="1"/>
</dbReference>